<dbReference type="RefSeq" id="WP_341878208.1">
    <property type="nucleotide sequence ID" value="NZ_CP121687.1"/>
</dbReference>
<keyword evidence="1" id="KW-0812">Transmembrane</keyword>
<name>A0ABZ2Y9E7_9FIRM</name>
<accession>A0ABZ2Y9E7</accession>
<evidence type="ECO:0000313" key="3">
    <source>
        <dbReference type="Proteomes" id="UP001486565"/>
    </source>
</evidence>
<feature type="transmembrane region" description="Helical" evidence="1">
    <location>
        <begin position="32"/>
        <end position="50"/>
    </location>
</feature>
<evidence type="ECO:0000313" key="2">
    <source>
        <dbReference type="EMBL" id="WZL71244.1"/>
    </source>
</evidence>
<reference evidence="2 3" key="1">
    <citation type="submission" date="2023-03" db="EMBL/GenBank/DDBJ databases">
        <title>Novel Species.</title>
        <authorList>
            <person name="Ma S."/>
        </authorList>
    </citation>
    <scope>NUCLEOTIDE SEQUENCE [LARGE SCALE GENOMIC DNA]</scope>
    <source>
        <strain evidence="2 3">LIND6LT2</strain>
    </source>
</reference>
<gene>
    <name evidence="2" type="ORF">QBE51_06965</name>
</gene>
<organism evidence="2 3">
    <name type="scientific">Defluviitalea saccharophila</name>
    <dbReference type="NCBI Taxonomy" id="879970"/>
    <lineage>
        <taxon>Bacteria</taxon>
        <taxon>Bacillati</taxon>
        <taxon>Bacillota</taxon>
        <taxon>Clostridia</taxon>
        <taxon>Lachnospirales</taxon>
        <taxon>Defluviitaleaceae</taxon>
        <taxon>Defluviitalea</taxon>
    </lineage>
</organism>
<dbReference type="Proteomes" id="UP001486565">
    <property type="component" value="Chromosome"/>
</dbReference>
<dbReference type="EMBL" id="CP121687">
    <property type="protein sequence ID" value="WZL71244.1"/>
    <property type="molecule type" value="Genomic_DNA"/>
</dbReference>
<evidence type="ECO:0008006" key="4">
    <source>
        <dbReference type="Google" id="ProtNLM"/>
    </source>
</evidence>
<protein>
    <recommendedName>
        <fullName evidence="4">Sporulation protein YjcZ</fullName>
    </recommendedName>
</protein>
<feature type="transmembrane region" description="Helical" evidence="1">
    <location>
        <begin position="6"/>
        <end position="25"/>
    </location>
</feature>
<evidence type="ECO:0000256" key="1">
    <source>
        <dbReference type="SAM" id="Phobius"/>
    </source>
</evidence>
<keyword evidence="3" id="KW-1185">Reference proteome</keyword>
<sequence>MSGKGFGTNNIIFLFFFLLLFNEGFGSKFDNSLFFFLLIFLILFGGYGFAY</sequence>
<proteinExistence type="predicted"/>
<keyword evidence="1" id="KW-0472">Membrane</keyword>
<keyword evidence="1" id="KW-1133">Transmembrane helix</keyword>